<keyword evidence="2" id="KW-1185">Reference proteome</keyword>
<organism evidence="2 3">
    <name type="scientific">Romanomermis culicivorax</name>
    <name type="common">Nematode worm</name>
    <dbReference type="NCBI Taxonomy" id="13658"/>
    <lineage>
        <taxon>Eukaryota</taxon>
        <taxon>Metazoa</taxon>
        <taxon>Ecdysozoa</taxon>
        <taxon>Nematoda</taxon>
        <taxon>Enoplea</taxon>
        <taxon>Dorylaimia</taxon>
        <taxon>Mermithida</taxon>
        <taxon>Mermithoidea</taxon>
        <taxon>Mermithidae</taxon>
        <taxon>Romanomermis</taxon>
    </lineage>
</organism>
<evidence type="ECO:0000313" key="2">
    <source>
        <dbReference type="Proteomes" id="UP000887565"/>
    </source>
</evidence>
<proteinExistence type="predicted"/>
<feature type="transmembrane region" description="Helical" evidence="1">
    <location>
        <begin position="35"/>
        <end position="62"/>
    </location>
</feature>
<protein>
    <submittedName>
        <fullName evidence="3">G protein-coupled receptor</fullName>
    </submittedName>
</protein>
<accession>A0A915INL4</accession>
<evidence type="ECO:0000256" key="1">
    <source>
        <dbReference type="SAM" id="Phobius"/>
    </source>
</evidence>
<keyword evidence="1" id="KW-1133">Transmembrane helix</keyword>
<sequence>MRERQFVNKVLPRGHTISEAEDFVVILVMDTQWEIYFVASSHMLIGLCSACMYIVYLVSVFNDKSLMAIPYYKITIFMSTADIVQLLGAGFVPGLFVLAQSTGPFWLNK</sequence>
<feature type="transmembrane region" description="Helical" evidence="1">
    <location>
        <begin position="74"/>
        <end position="99"/>
    </location>
</feature>
<dbReference type="WBParaSite" id="nRc.2.0.1.t15459-RA">
    <property type="protein sequence ID" value="nRc.2.0.1.t15459-RA"/>
    <property type="gene ID" value="nRc.2.0.1.g15459"/>
</dbReference>
<keyword evidence="1" id="KW-0812">Transmembrane</keyword>
<keyword evidence="1" id="KW-0472">Membrane</keyword>
<name>A0A915INL4_ROMCU</name>
<dbReference type="AlphaFoldDB" id="A0A915INL4"/>
<dbReference type="Proteomes" id="UP000887565">
    <property type="component" value="Unplaced"/>
</dbReference>
<reference evidence="3" key="1">
    <citation type="submission" date="2022-11" db="UniProtKB">
        <authorList>
            <consortium name="WormBaseParasite"/>
        </authorList>
    </citation>
    <scope>IDENTIFICATION</scope>
</reference>
<evidence type="ECO:0000313" key="3">
    <source>
        <dbReference type="WBParaSite" id="nRc.2.0.1.t15459-RA"/>
    </source>
</evidence>